<dbReference type="RefSeq" id="XP_001471069.1">
    <property type="nucleotide sequence ID" value="XM_001471019.1"/>
</dbReference>
<name>X1W3S6_TETTS</name>
<keyword evidence="2" id="KW-1185">Reference proteome</keyword>
<gene>
    <name evidence="1" type="ORF">TTHERM_00497807</name>
</gene>
<dbReference type="AlphaFoldDB" id="X1W3S6"/>
<dbReference type="InParanoid" id="X1W3S6"/>
<protein>
    <submittedName>
        <fullName evidence="1">Transmembrane protein, putative</fullName>
    </submittedName>
</protein>
<evidence type="ECO:0000313" key="2">
    <source>
        <dbReference type="Proteomes" id="UP000009168"/>
    </source>
</evidence>
<keyword evidence="1" id="KW-0472">Membrane</keyword>
<dbReference type="EMBL" id="GG662212">
    <property type="protein sequence ID" value="EDK31296.1"/>
    <property type="molecule type" value="Genomic_DNA"/>
</dbReference>
<proteinExistence type="predicted"/>
<dbReference type="KEGG" id="tet:TTHERM_00497807"/>
<dbReference type="Proteomes" id="UP000009168">
    <property type="component" value="Unassembled WGS sequence"/>
</dbReference>
<sequence length="140" mass="15987">MVKNIQIVALFGITIFALGAAYCLYNSDNQKKVNTLGEWFTCRSNSGFKICDDIEGDEKKLNQCYKAATDFANVCYPDHANTTKECQNFWKFYSTQAQDALLPQDYFTCVKQGQKAAKESQFFYKNNYLVLWVDCATSKS</sequence>
<dbReference type="GeneID" id="24442765"/>
<reference evidence="2" key="1">
    <citation type="journal article" date="2006" name="PLoS Biol.">
        <title>Macronuclear genome sequence of the ciliate Tetrahymena thermophila, a model eukaryote.</title>
        <authorList>
            <person name="Eisen J.A."/>
            <person name="Coyne R.S."/>
            <person name="Wu M."/>
            <person name="Wu D."/>
            <person name="Thiagarajan M."/>
            <person name="Wortman J.R."/>
            <person name="Badger J.H."/>
            <person name="Ren Q."/>
            <person name="Amedeo P."/>
            <person name="Jones K.M."/>
            <person name="Tallon L.J."/>
            <person name="Delcher A.L."/>
            <person name="Salzberg S.L."/>
            <person name="Silva J.C."/>
            <person name="Haas B.J."/>
            <person name="Majoros W.H."/>
            <person name="Farzad M."/>
            <person name="Carlton J.M."/>
            <person name="Smith R.K. Jr."/>
            <person name="Garg J."/>
            <person name="Pearlman R.E."/>
            <person name="Karrer K.M."/>
            <person name="Sun L."/>
            <person name="Manning G."/>
            <person name="Elde N.C."/>
            <person name="Turkewitz A.P."/>
            <person name="Asai D.J."/>
            <person name="Wilkes D.E."/>
            <person name="Wang Y."/>
            <person name="Cai H."/>
            <person name="Collins K."/>
            <person name="Stewart B.A."/>
            <person name="Lee S.R."/>
            <person name="Wilamowska K."/>
            <person name="Weinberg Z."/>
            <person name="Ruzzo W.L."/>
            <person name="Wloga D."/>
            <person name="Gaertig J."/>
            <person name="Frankel J."/>
            <person name="Tsao C.-C."/>
            <person name="Gorovsky M.A."/>
            <person name="Keeling P.J."/>
            <person name="Waller R.F."/>
            <person name="Patron N.J."/>
            <person name="Cherry J.M."/>
            <person name="Stover N.A."/>
            <person name="Krieger C.J."/>
            <person name="del Toro C."/>
            <person name="Ryder H.F."/>
            <person name="Williamson S.C."/>
            <person name="Barbeau R.A."/>
            <person name="Hamilton E.P."/>
            <person name="Orias E."/>
        </authorList>
    </citation>
    <scope>NUCLEOTIDE SEQUENCE [LARGE SCALE GENOMIC DNA]</scope>
    <source>
        <strain evidence="2">SB210</strain>
    </source>
</reference>
<keyword evidence="1" id="KW-0812">Transmembrane</keyword>
<evidence type="ECO:0000313" key="1">
    <source>
        <dbReference type="EMBL" id="EDK31296.1"/>
    </source>
</evidence>
<accession>X1W3S6</accession>
<organism evidence="1 2">
    <name type="scientific">Tetrahymena thermophila (strain SB210)</name>
    <dbReference type="NCBI Taxonomy" id="312017"/>
    <lineage>
        <taxon>Eukaryota</taxon>
        <taxon>Sar</taxon>
        <taxon>Alveolata</taxon>
        <taxon>Ciliophora</taxon>
        <taxon>Intramacronucleata</taxon>
        <taxon>Oligohymenophorea</taxon>
        <taxon>Hymenostomatida</taxon>
        <taxon>Tetrahymenina</taxon>
        <taxon>Tetrahymenidae</taxon>
        <taxon>Tetrahymena</taxon>
    </lineage>
</organism>